<gene>
    <name evidence="11 13" type="primary">hisC</name>
    <name evidence="13" type="ORF">ACFO4O_16555</name>
</gene>
<proteinExistence type="inferred from homology"/>
<evidence type="ECO:0000256" key="7">
    <source>
        <dbReference type="ARBA" id="ARBA00022679"/>
    </source>
</evidence>
<dbReference type="Gene3D" id="3.40.640.10">
    <property type="entry name" value="Type I PLP-dependent aspartate aminotransferase-like (Major domain)"/>
    <property type="match status" value="1"/>
</dbReference>
<dbReference type="CDD" id="cd00609">
    <property type="entry name" value="AAT_like"/>
    <property type="match status" value="1"/>
</dbReference>
<dbReference type="Pfam" id="PF00155">
    <property type="entry name" value="Aminotran_1_2"/>
    <property type="match status" value="1"/>
</dbReference>
<dbReference type="NCBIfam" id="TIGR01141">
    <property type="entry name" value="hisC"/>
    <property type="match status" value="1"/>
</dbReference>
<comment type="caution">
    <text evidence="13">The sequence shown here is derived from an EMBL/GenBank/DDBJ whole genome shotgun (WGS) entry which is preliminary data.</text>
</comment>
<dbReference type="InterPro" id="IPR015422">
    <property type="entry name" value="PyrdxlP-dep_Trfase_small"/>
</dbReference>
<dbReference type="RefSeq" id="WP_382410548.1">
    <property type="nucleotide sequence ID" value="NZ_JBHSGU010000025.1"/>
</dbReference>
<dbReference type="InterPro" id="IPR004839">
    <property type="entry name" value="Aminotransferase_I/II_large"/>
</dbReference>
<dbReference type="EC" id="2.6.1.9" evidence="11"/>
<evidence type="ECO:0000256" key="11">
    <source>
        <dbReference type="HAMAP-Rule" id="MF_01023"/>
    </source>
</evidence>
<protein>
    <recommendedName>
        <fullName evidence="11">Histidinol-phosphate aminotransferase</fullName>
        <ecNumber evidence="11">2.6.1.9</ecNumber>
    </recommendedName>
    <alternativeName>
        <fullName evidence="11">Imidazole acetol-phosphate transaminase</fullName>
    </alternativeName>
</protein>
<dbReference type="InterPro" id="IPR015421">
    <property type="entry name" value="PyrdxlP-dep_Trfase_major"/>
</dbReference>
<sequence length="371" mass="40736">MAEWITSITNQHVRELSPYESARRLFSADENNSGQIWLNANEAPMSEDFSVNSALFNRYPDCQPQEVISSYARYAGISSGQVIATRGADEGIELIIRAFCEPGKSSVLICPPTYGMYAISAQTFNVGVHKAPLTDDFSLNLDAMGEYVDKVNVVFLCSPNNPTGTRIEAEQIVAVLNMFKDKALVVLDEAYIEFDADATQSALLSTYNNLVILRTLSKAHALAGIRCGFVLSNTQVCQTLMKVIAPYPVPAPVAQVAAQALNAEGIAVMYARVKTLQQGIDTIVKRLSQIDQLTLCGDTKANFVLFKTPYKNKLMAFLVSKGVIIRDQSKQHNLDNCLRITVGSEQENDILLSLIQGFFQEQAISSTKEPS</sequence>
<reference evidence="14" key="1">
    <citation type="journal article" date="2019" name="Int. J. Syst. Evol. Microbiol.">
        <title>The Global Catalogue of Microorganisms (GCM) 10K type strain sequencing project: providing services to taxonomists for standard genome sequencing and annotation.</title>
        <authorList>
            <consortium name="The Broad Institute Genomics Platform"/>
            <consortium name="The Broad Institute Genome Sequencing Center for Infectious Disease"/>
            <person name="Wu L."/>
            <person name="Ma J."/>
        </authorList>
    </citation>
    <scope>NUCLEOTIDE SEQUENCE [LARGE SCALE GENOMIC DNA]</scope>
    <source>
        <strain evidence="14">KACC 12507</strain>
    </source>
</reference>
<comment type="subunit">
    <text evidence="4 11">Homodimer.</text>
</comment>
<dbReference type="GO" id="GO:0004400">
    <property type="term" value="F:histidinol-phosphate transaminase activity"/>
    <property type="evidence" value="ECO:0007669"/>
    <property type="project" value="UniProtKB-EC"/>
</dbReference>
<comment type="catalytic activity">
    <reaction evidence="10 11">
        <text>L-histidinol phosphate + 2-oxoglutarate = 3-(imidazol-4-yl)-2-oxopropyl phosphate + L-glutamate</text>
        <dbReference type="Rhea" id="RHEA:23744"/>
        <dbReference type="ChEBI" id="CHEBI:16810"/>
        <dbReference type="ChEBI" id="CHEBI:29985"/>
        <dbReference type="ChEBI" id="CHEBI:57766"/>
        <dbReference type="ChEBI" id="CHEBI:57980"/>
        <dbReference type="EC" id="2.6.1.9"/>
    </reaction>
</comment>
<comment type="similarity">
    <text evidence="3 11">Belongs to the class-II pyridoxal-phosphate-dependent aminotransferase family. Histidinol-phosphate aminotransferase subfamily.</text>
</comment>
<evidence type="ECO:0000256" key="5">
    <source>
        <dbReference type="ARBA" id="ARBA00022576"/>
    </source>
</evidence>
<accession>A0ABV9M0X1</accession>
<evidence type="ECO:0000256" key="9">
    <source>
        <dbReference type="ARBA" id="ARBA00023102"/>
    </source>
</evidence>
<dbReference type="HAMAP" id="MF_01023">
    <property type="entry name" value="HisC_aminotrans_2"/>
    <property type="match status" value="1"/>
</dbReference>
<dbReference type="PANTHER" id="PTHR42885">
    <property type="entry name" value="HISTIDINOL-PHOSPHATE AMINOTRANSFERASE-RELATED"/>
    <property type="match status" value="1"/>
</dbReference>
<evidence type="ECO:0000256" key="3">
    <source>
        <dbReference type="ARBA" id="ARBA00007970"/>
    </source>
</evidence>
<dbReference type="InterPro" id="IPR005861">
    <property type="entry name" value="HisP_aminotrans"/>
</dbReference>
<organism evidence="13 14">
    <name type="scientific">Glaciecola siphonariae</name>
    <dbReference type="NCBI Taxonomy" id="521012"/>
    <lineage>
        <taxon>Bacteria</taxon>
        <taxon>Pseudomonadati</taxon>
        <taxon>Pseudomonadota</taxon>
        <taxon>Gammaproteobacteria</taxon>
        <taxon>Alteromonadales</taxon>
        <taxon>Alteromonadaceae</taxon>
        <taxon>Glaciecola</taxon>
    </lineage>
</organism>
<evidence type="ECO:0000259" key="12">
    <source>
        <dbReference type="Pfam" id="PF00155"/>
    </source>
</evidence>
<comment type="pathway">
    <text evidence="2 11">Amino-acid biosynthesis; L-histidine biosynthesis; L-histidine from 5-phospho-alpha-D-ribose 1-diphosphate: step 7/9.</text>
</comment>
<evidence type="ECO:0000256" key="2">
    <source>
        <dbReference type="ARBA" id="ARBA00005011"/>
    </source>
</evidence>
<evidence type="ECO:0000313" key="14">
    <source>
        <dbReference type="Proteomes" id="UP001595897"/>
    </source>
</evidence>
<evidence type="ECO:0000256" key="6">
    <source>
        <dbReference type="ARBA" id="ARBA00022605"/>
    </source>
</evidence>
<evidence type="ECO:0000256" key="4">
    <source>
        <dbReference type="ARBA" id="ARBA00011738"/>
    </source>
</evidence>
<dbReference type="SUPFAM" id="SSF53383">
    <property type="entry name" value="PLP-dependent transferases"/>
    <property type="match status" value="1"/>
</dbReference>
<evidence type="ECO:0000256" key="1">
    <source>
        <dbReference type="ARBA" id="ARBA00001933"/>
    </source>
</evidence>
<evidence type="ECO:0000256" key="8">
    <source>
        <dbReference type="ARBA" id="ARBA00022898"/>
    </source>
</evidence>
<dbReference type="InterPro" id="IPR015424">
    <property type="entry name" value="PyrdxlP-dep_Trfase"/>
</dbReference>
<dbReference type="PANTHER" id="PTHR42885:SF2">
    <property type="entry name" value="HISTIDINOL-PHOSPHATE AMINOTRANSFERASE"/>
    <property type="match status" value="1"/>
</dbReference>
<keyword evidence="6 11" id="KW-0028">Amino-acid biosynthesis</keyword>
<dbReference type="EMBL" id="JBHSGU010000025">
    <property type="protein sequence ID" value="MFC4701765.1"/>
    <property type="molecule type" value="Genomic_DNA"/>
</dbReference>
<evidence type="ECO:0000313" key="13">
    <source>
        <dbReference type="EMBL" id="MFC4701765.1"/>
    </source>
</evidence>
<keyword evidence="9 11" id="KW-0368">Histidine biosynthesis</keyword>
<name>A0ABV9M0X1_9ALTE</name>
<dbReference type="Gene3D" id="3.90.1150.10">
    <property type="entry name" value="Aspartate Aminotransferase, domain 1"/>
    <property type="match status" value="1"/>
</dbReference>
<feature type="modified residue" description="N6-(pyridoxal phosphate)lysine" evidence="11">
    <location>
        <position position="218"/>
    </location>
</feature>
<evidence type="ECO:0000256" key="10">
    <source>
        <dbReference type="ARBA" id="ARBA00047481"/>
    </source>
</evidence>
<keyword evidence="7 11" id="KW-0808">Transferase</keyword>
<feature type="domain" description="Aminotransferase class I/classII large" evidence="12">
    <location>
        <begin position="55"/>
        <end position="353"/>
    </location>
</feature>
<keyword evidence="14" id="KW-1185">Reference proteome</keyword>
<keyword evidence="8 11" id="KW-0663">Pyridoxal phosphate</keyword>
<keyword evidence="5 11" id="KW-0032">Aminotransferase</keyword>
<dbReference type="Proteomes" id="UP001595897">
    <property type="component" value="Unassembled WGS sequence"/>
</dbReference>
<comment type="cofactor">
    <cofactor evidence="1 11">
        <name>pyridoxal 5'-phosphate</name>
        <dbReference type="ChEBI" id="CHEBI:597326"/>
    </cofactor>
</comment>